<gene>
    <name evidence="1" type="ORF">UFOVP706_41</name>
</gene>
<accession>A0A6J5NP57</accession>
<organism evidence="1">
    <name type="scientific">uncultured Caudovirales phage</name>
    <dbReference type="NCBI Taxonomy" id="2100421"/>
    <lineage>
        <taxon>Viruses</taxon>
        <taxon>Duplodnaviria</taxon>
        <taxon>Heunggongvirae</taxon>
        <taxon>Uroviricota</taxon>
        <taxon>Caudoviricetes</taxon>
        <taxon>Peduoviridae</taxon>
        <taxon>Maltschvirus</taxon>
        <taxon>Maltschvirus maltsch</taxon>
    </lineage>
</organism>
<proteinExistence type="predicted"/>
<dbReference type="EMBL" id="LR796682">
    <property type="protein sequence ID" value="CAB4158935.1"/>
    <property type="molecule type" value="Genomic_DNA"/>
</dbReference>
<reference evidence="1" key="1">
    <citation type="submission" date="2020-04" db="EMBL/GenBank/DDBJ databases">
        <authorList>
            <person name="Chiriac C."/>
            <person name="Salcher M."/>
            <person name="Ghai R."/>
            <person name="Kavagutti S V."/>
        </authorList>
    </citation>
    <scope>NUCLEOTIDE SEQUENCE</scope>
</reference>
<name>A0A6J5NP57_9CAUD</name>
<protein>
    <submittedName>
        <fullName evidence="1">Uncharacterized protein</fullName>
    </submittedName>
</protein>
<sequence>MEALQEVLLPDLDEVVADSVVLAKRYGRPCTTAEWADWYGVPAASIGKVLSRAAAQGKIFRLDDLVICGRRFGRAFGAKHLSLRERASRCVLAWLREQSDADGVVACTMQAIADGVDELDLDTAMVATAITRLTKSGVVKTRAVGIYEVKKCSTV</sequence>
<evidence type="ECO:0000313" key="1">
    <source>
        <dbReference type="EMBL" id="CAB4158935.1"/>
    </source>
</evidence>